<feature type="non-terminal residue" evidence="1">
    <location>
        <position position="351"/>
    </location>
</feature>
<evidence type="ECO:0000313" key="1">
    <source>
        <dbReference type="EMBL" id="VAW43671.1"/>
    </source>
</evidence>
<dbReference type="InterPro" id="IPR029058">
    <property type="entry name" value="AB_hydrolase_fold"/>
</dbReference>
<organism evidence="1">
    <name type="scientific">hydrothermal vent metagenome</name>
    <dbReference type="NCBI Taxonomy" id="652676"/>
    <lineage>
        <taxon>unclassified sequences</taxon>
        <taxon>metagenomes</taxon>
        <taxon>ecological metagenomes</taxon>
    </lineage>
</organism>
<protein>
    <recommendedName>
        <fullName evidence="2">Lipase</fullName>
    </recommendedName>
</protein>
<dbReference type="EMBL" id="UOFA01000006">
    <property type="protein sequence ID" value="VAW43671.1"/>
    <property type="molecule type" value="Genomic_DNA"/>
</dbReference>
<dbReference type="Gene3D" id="3.40.50.1820">
    <property type="entry name" value="alpha/beta hydrolase"/>
    <property type="match status" value="1"/>
</dbReference>
<dbReference type="AlphaFoldDB" id="A0A3B0VL79"/>
<accession>A0A3B0VL79</accession>
<sequence>MAPTGLSTAAIGGAGIADIYIGTLASPYYLTAPSAANPIAPLNQFWKAAPGAYVPPFNAFGLDPTSTNLTVANPIPVATSMQNLPVLMTVPNAGSGQAKPEAGWPIVIFQHGITRNRTDMLAVADTMASIGFAVVAIDLAMHGITDVTNPFYIENTPFAPIASERTFDVDYVDNDTGAPGPDGMIDSSAAHFVNLANLLVSRDNSRQGVADLFTLTESIPFMDIDGDAAGDFNEISIHFTGHSMGAITGINFLAFGPNIQSAVLSAPGGGIANLLVGSPAFGPSIIAGLAAAGVEQGTAEFNLFILAAQTTLDAADPINFGGFATLQNHILLHEILGDQVITNRVPGAPLS</sequence>
<gene>
    <name evidence="1" type="ORF">MNBD_GAMMA02-495</name>
</gene>
<evidence type="ECO:0008006" key="2">
    <source>
        <dbReference type="Google" id="ProtNLM"/>
    </source>
</evidence>
<name>A0A3B0VL79_9ZZZZ</name>
<dbReference type="SUPFAM" id="SSF53474">
    <property type="entry name" value="alpha/beta-Hydrolases"/>
    <property type="match status" value="1"/>
</dbReference>
<proteinExistence type="predicted"/>
<reference evidence="1" key="1">
    <citation type="submission" date="2018-06" db="EMBL/GenBank/DDBJ databases">
        <authorList>
            <person name="Zhirakovskaya E."/>
        </authorList>
    </citation>
    <scope>NUCLEOTIDE SEQUENCE</scope>
</reference>
<dbReference type="Pfam" id="PF03403">
    <property type="entry name" value="PAF-AH_p_II"/>
    <property type="match status" value="1"/>
</dbReference>